<feature type="compositionally biased region" description="Polar residues" evidence="4">
    <location>
        <begin position="12"/>
        <end position="21"/>
    </location>
</feature>
<proteinExistence type="predicted"/>
<feature type="compositionally biased region" description="Low complexity" evidence="4">
    <location>
        <begin position="72"/>
        <end position="86"/>
    </location>
</feature>
<feature type="region of interest" description="Disordered" evidence="4">
    <location>
        <begin position="1"/>
        <end position="21"/>
    </location>
</feature>
<feature type="region of interest" description="Disordered" evidence="4">
    <location>
        <begin position="168"/>
        <end position="187"/>
    </location>
</feature>
<evidence type="ECO:0000259" key="5">
    <source>
        <dbReference type="Pfam" id="PF03160"/>
    </source>
</evidence>
<dbReference type="PANTHER" id="PTHR45739">
    <property type="entry name" value="MATRIX PROTEIN, PUTATIVE-RELATED"/>
    <property type="match status" value="1"/>
</dbReference>
<dbReference type="Pfam" id="PF03160">
    <property type="entry name" value="Calx-beta"/>
    <property type="match status" value="1"/>
</dbReference>
<feature type="compositionally biased region" description="Basic and acidic residues" evidence="4">
    <location>
        <begin position="1"/>
        <end position="10"/>
    </location>
</feature>
<dbReference type="InterPro" id="IPR003644">
    <property type="entry name" value="Calx_beta"/>
</dbReference>
<evidence type="ECO:0000256" key="4">
    <source>
        <dbReference type="SAM" id="MobiDB-lite"/>
    </source>
</evidence>
<feature type="region of interest" description="Disordered" evidence="4">
    <location>
        <begin position="72"/>
        <end position="94"/>
    </location>
</feature>
<evidence type="ECO:0000256" key="2">
    <source>
        <dbReference type="ARBA" id="ARBA00022737"/>
    </source>
</evidence>
<dbReference type="InterPro" id="IPR038081">
    <property type="entry name" value="CalX-like_sf"/>
</dbReference>
<keyword evidence="2" id="KW-0677">Repeat</keyword>
<dbReference type="GO" id="GO:0016020">
    <property type="term" value="C:membrane"/>
    <property type="evidence" value="ECO:0007669"/>
    <property type="project" value="InterPro"/>
</dbReference>
<feature type="non-terminal residue" evidence="6">
    <location>
        <position position="1"/>
    </location>
</feature>
<protein>
    <submittedName>
        <fullName evidence="6">(spotted green pufferfish) hypothetical protein</fullName>
    </submittedName>
</protein>
<evidence type="ECO:0000256" key="1">
    <source>
        <dbReference type="ARBA" id="ARBA00022729"/>
    </source>
</evidence>
<feature type="domain" description="Calx-beta" evidence="5">
    <location>
        <begin position="181"/>
        <end position="252"/>
    </location>
</feature>
<sequence length="257" mass="27653">VQVNHLDRKPPTLTTRGSPSTVADLGGGRYGIFITSRHLQVSDGDSPRRRWSSPSWRRRASATWRTCRQVRPGVRRPGPAARASVSNVRPPGASIRGRFTQQDVDRRAVAYVIPADVAVTNDSFRFRLTDPAGNSAPPDLWVCGRRPGVMGVSSCSFLLVPAAWTCPGPGSSSPPPVSGPAKDGTAKVGGDFSHSSAGLVQFDPGVKVKTWSIFPVDDGLEENHETFTVLLKHPRNAVLGQWTSARVEISDPRGGEN</sequence>
<dbReference type="InterPro" id="IPR051561">
    <property type="entry name" value="FRAS1_ECM"/>
</dbReference>
<gene>
    <name evidence="6" type="ORF">GSTENG00002915001</name>
</gene>
<dbReference type="EMBL" id="CAAE01006413">
    <property type="protein sequence ID" value="CAF89138.1"/>
    <property type="molecule type" value="Genomic_DNA"/>
</dbReference>
<dbReference type="GO" id="GO:0007154">
    <property type="term" value="P:cell communication"/>
    <property type="evidence" value="ECO:0007669"/>
    <property type="project" value="InterPro"/>
</dbReference>
<keyword evidence="3" id="KW-0106">Calcium</keyword>
<dbReference type="KEGG" id="tng:GSTEN00002915G001"/>
<dbReference type="SUPFAM" id="SSF141072">
    <property type="entry name" value="CalX-like"/>
    <property type="match status" value="1"/>
</dbReference>
<comment type="caution">
    <text evidence="6">The sequence shown here is derived from an EMBL/GenBank/DDBJ whole genome shotgun (WGS) entry which is preliminary data.</text>
</comment>
<organism evidence="6">
    <name type="scientific">Tetraodon nigroviridis</name>
    <name type="common">Spotted green pufferfish</name>
    <name type="synonym">Chelonodon nigroviridis</name>
    <dbReference type="NCBI Taxonomy" id="99883"/>
    <lineage>
        <taxon>Eukaryota</taxon>
        <taxon>Metazoa</taxon>
        <taxon>Chordata</taxon>
        <taxon>Craniata</taxon>
        <taxon>Vertebrata</taxon>
        <taxon>Euteleostomi</taxon>
        <taxon>Actinopterygii</taxon>
        <taxon>Neopterygii</taxon>
        <taxon>Teleostei</taxon>
        <taxon>Neoteleostei</taxon>
        <taxon>Acanthomorphata</taxon>
        <taxon>Eupercaria</taxon>
        <taxon>Tetraodontiformes</taxon>
        <taxon>Tetradontoidea</taxon>
        <taxon>Tetraodontidae</taxon>
        <taxon>Tetraodon</taxon>
    </lineage>
</organism>
<dbReference type="OrthoDB" id="8918414at2759"/>
<accession>Q4TD94</accession>
<reference evidence="6" key="1">
    <citation type="journal article" date="2004" name="Nature">
        <title>Genome duplication in the teleost fish Tetraodon nigroviridis reveals the early vertebrate proto-karyotype.</title>
        <authorList>
            <person name="Jaillon O."/>
            <person name="Aury J.-M."/>
            <person name="Brunet F."/>
            <person name="Petit J.-L."/>
            <person name="Stange-Thomann N."/>
            <person name="Mauceli E."/>
            <person name="Bouneau L."/>
            <person name="Fischer C."/>
            <person name="Ozouf-Costaz C."/>
            <person name="Bernot A."/>
            <person name="Nicaud S."/>
            <person name="Jaffe D."/>
            <person name="Fisher S."/>
            <person name="Lutfalla G."/>
            <person name="Dossat C."/>
            <person name="Segurens B."/>
            <person name="Dasilva C."/>
            <person name="Salanoubat M."/>
            <person name="Levy M."/>
            <person name="Boudet N."/>
            <person name="Castellano S."/>
            <person name="Anthouard V."/>
            <person name="Jubin C."/>
            <person name="Castelli V."/>
            <person name="Katinka M."/>
            <person name="Vacherie B."/>
            <person name="Biemont C."/>
            <person name="Skalli Z."/>
            <person name="Cattolico L."/>
            <person name="Poulain J."/>
            <person name="De Berardinis V."/>
            <person name="Cruaud C."/>
            <person name="Duprat S."/>
            <person name="Brottier P."/>
            <person name="Coutanceau J.-P."/>
            <person name="Gouzy J."/>
            <person name="Parra G."/>
            <person name="Lardier G."/>
            <person name="Chapple C."/>
            <person name="McKernan K.J."/>
            <person name="McEwan P."/>
            <person name="Bosak S."/>
            <person name="Kellis M."/>
            <person name="Volff J.-N."/>
            <person name="Guigo R."/>
            <person name="Zody M.C."/>
            <person name="Mesirov J."/>
            <person name="Lindblad-Toh K."/>
            <person name="Birren B."/>
            <person name="Nusbaum C."/>
            <person name="Kahn D."/>
            <person name="Robinson-Rechavi M."/>
            <person name="Laudet V."/>
            <person name="Schachter V."/>
            <person name="Quetier F."/>
            <person name="Saurin W."/>
            <person name="Scarpelli C."/>
            <person name="Wincker P."/>
            <person name="Lander E.S."/>
            <person name="Weissenbach J."/>
            <person name="Roest Crollius H."/>
        </authorList>
    </citation>
    <scope>NUCLEOTIDE SEQUENCE [LARGE SCALE GENOMIC DNA]</scope>
</reference>
<keyword evidence="1" id="KW-0732">Signal</keyword>
<evidence type="ECO:0000313" key="6">
    <source>
        <dbReference type="EMBL" id="CAF89138.1"/>
    </source>
</evidence>
<reference evidence="6" key="2">
    <citation type="submission" date="2004-02" db="EMBL/GenBank/DDBJ databases">
        <authorList>
            <consortium name="Genoscope"/>
            <consortium name="Whitehead Institute Centre for Genome Research"/>
        </authorList>
    </citation>
    <scope>NUCLEOTIDE SEQUENCE</scope>
</reference>
<name>Q4TD94_TETNG</name>
<dbReference type="GO" id="GO:0009653">
    <property type="term" value="P:anatomical structure morphogenesis"/>
    <property type="evidence" value="ECO:0007669"/>
    <property type="project" value="TreeGrafter"/>
</dbReference>
<dbReference type="PANTHER" id="PTHR45739:SF3">
    <property type="entry name" value="FRAS-RELATED EXTRACELLULAR MATRIX PROTEIN 1B PRECURSOR"/>
    <property type="match status" value="1"/>
</dbReference>
<feature type="non-terminal residue" evidence="6">
    <location>
        <position position="257"/>
    </location>
</feature>
<dbReference type="AlphaFoldDB" id="Q4TD94"/>
<dbReference type="Gene3D" id="2.60.40.2030">
    <property type="match status" value="1"/>
</dbReference>
<evidence type="ECO:0000256" key="3">
    <source>
        <dbReference type="ARBA" id="ARBA00022837"/>
    </source>
</evidence>